<dbReference type="GO" id="GO:0015074">
    <property type="term" value="P:DNA integration"/>
    <property type="evidence" value="ECO:0007669"/>
    <property type="project" value="InterPro"/>
</dbReference>
<sequence>MKKSCPMERVHLDFLGPLSRTKARNEHVLKIVDQCTKWVECLSLPLQTAEVTASAAVRELFSRFGCPFQIFTDQGQNFESNLFKSVCESLNINKSRTAPYHPSSNRKLERYNKTLLNAMQCYLQGRQDRWDEYVPFIAAALRASLNRNTGFTPNRLMLGREVTTPLELIFLLPREATEGPSMDPYVSLLEQDLRQAYAQARETLKTIQKRMKGDYDLKALRFHYEVGDAVYVCEKASLNGRCDKIKSAWKGPGLVI</sequence>
<dbReference type="FunFam" id="3.30.420.10:FF:000032">
    <property type="entry name" value="Retrovirus-related Pol polyprotein from transposon 297-like Protein"/>
    <property type="match status" value="1"/>
</dbReference>
<dbReference type="PANTHER" id="PTHR37984">
    <property type="entry name" value="PROTEIN CBG26694"/>
    <property type="match status" value="1"/>
</dbReference>
<feature type="domain" description="Integrase catalytic" evidence="1">
    <location>
        <begin position="2"/>
        <end position="161"/>
    </location>
</feature>
<gene>
    <name evidence="2" type="ORF">PoB_006260400</name>
</gene>
<name>A0AAV4CW27_9GAST</name>
<protein>
    <submittedName>
        <fullName evidence="2">Pol polyprotein</fullName>
    </submittedName>
</protein>
<dbReference type="InterPro" id="IPR001584">
    <property type="entry name" value="Integrase_cat-core"/>
</dbReference>
<evidence type="ECO:0000313" key="3">
    <source>
        <dbReference type="Proteomes" id="UP000735302"/>
    </source>
</evidence>
<organism evidence="2 3">
    <name type="scientific">Plakobranchus ocellatus</name>
    <dbReference type="NCBI Taxonomy" id="259542"/>
    <lineage>
        <taxon>Eukaryota</taxon>
        <taxon>Metazoa</taxon>
        <taxon>Spiralia</taxon>
        <taxon>Lophotrochozoa</taxon>
        <taxon>Mollusca</taxon>
        <taxon>Gastropoda</taxon>
        <taxon>Heterobranchia</taxon>
        <taxon>Euthyneura</taxon>
        <taxon>Panpulmonata</taxon>
        <taxon>Sacoglossa</taxon>
        <taxon>Placobranchoidea</taxon>
        <taxon>Plakobranchidae</taxon>
        <taxon>Plakobranchus</taxon>
    </lineage>
</organism>
<evidence type="ECO:0000259" key="1">
    <source>
        <dbReference type="PROSITE" id="PS50994"/>
    </source>
</evidence>
<dbReference type="InterPro" id="IPR012337">
    <property type="entry name" value="RNaseH-like_sf"/>
</dbReference>
<dbReference type="EMBL" id="BLXT01007044">
    <property type="protein sequence ID" value="GFO36099.1"/>
    <property type="molecule type" value="Genomic_DNA"/>
</dbReference>
<accession>A0AAV4CW27</accession>
<proteinExistence type="predicted"/>
<keyword evidence="3" id="KW-1185">Reference proteome</keyword>
<dbReference type="InterPro" id="IPR036397">
    <property type="entry name" value="RNaseH_sf"/>
</dbReference>
<dbReference type="PANTHER" id="PTHR37984:SF5">
    <property type="entry name" value="PROTEIN NYNRIN-LIKE"/>
    <property type="match status" value="1"/>
</dbReference>
<dbReference type="AlphaFoldDB" id="A0AAV4CW27"/>
<dbReference type="SUPFAM" id="SSF53098">
    <property type="entry name" value="Ribonuclease H-like"/>
    <property type="match status" value="1"/>
</dbReference>
<reference evidence="2 3" key="1">
    <citation type="journal article" date="2021" name="Elife">
        <title>Chloroplast acquisition without the gene transfer in kleptoplastic sea slugs, Plakobranchus ocellatus.</title>
        <authorList>
            <person name="Maeda T."/>
            <person name="Takahashi S."/>
            <person name="Yoshida T."/>
            <person name="Shimamura S."/>
            <person name="Takaki Y."/>
            <person name="Nagai Y."/>
            <person name="Toyoda A."/>
            <person name="Suzuki Y."/>
            <person name="Arimoto A."/>
            <person name="Ishii H."/>
            <person name="Satoh N."/>
            <person name="Nishiyama T."/>
            <person name="Hasebe M."/>
            <person name="Maruyama T."/>
            <person name="Minagawa J."/>
            <person name="Obokata J."/>
            <person name="Shigenobu S."/>
        </authorList>
    </citation>
    <scope>NUCLEOTIDE SEQUENCE [LARGE SCALE GENOMIC DNA]</scope>
</reference>
<dbReference type="Gene3D" id="3.30.420.10">
    <property type="entry name" value="Ribonuclease H-like superfamily/Ribonuclease H"/>
    <property type="match status" value="1"/>
</dbReference>
<dbReference type="PROSITE" id="PS50994">
    <property type="entry name" value="INTEGRASE"/>
    <property type="match status" value="1"/>
</dbReference>
<dbReference type="Pfam" id="PF00665">
    <property type="entry name" value="rve"/>
    <property type="match status" value="1"/>
</dbReference>
<dbReference type="InterPro" id="IPR050951">
    <property type="entry name" value="Retrovirus_Pol_polyprotein"/>
</dbReference>
<evidence type="ECO:0000313" key="2">
    <source>
        <dbReference type="EMBL" id="GFO36099.1"/>
    </source>
</evidence>
<comment type="caution">
    <text evidence="2">The sequence shown here is derived from an EMBL/GenBank/DDBJ whole genome shotgun (WGS) entry which is preliminary data.</text>
</comment>
<dbReference type="Proteomes" id="UP000735302">
    <property type="component" value="Unassembled WGS sequence"/>
</dbReference>
<dbReference type="GO" id="GO:0003676">
    <property type="term" value="F:nucleic acid binding"/>
    <property type="evidence" value="ECO:0007669"/>
    <property type="project" value="InterPro"/>
</dbReference>